<gene>
    <name evidence="2" type="ORF">AVDCRST_MAG88-3851</name>
</gene>
<keyword evidence="1" id="KW-0472">Membrane</keyword>
<keyword evidence="1" id="KW-1133">Transmembrane helix</keyword>
<organism evidence="2">
    <name type="scientific">uncultured Thermomicrobiales bacterium</name>
    <dbReference type="NCBI Taxonomy" id="1645740"/>
    <lineage>
        <taxon>Bacteria</taxon>
        <taxon>Pseudomonadati</taxon>
        <taxon>Thermomicrobiota</taxon>
        <taxon>Thermomicrobia</taxon>
        <taxon>Thermomicrobiales</taxon>
        <taxon>environmental samples</taxon>
    </lineage>
</organism>
<sequence length="97" mass="10072">MNTIWLILLLGTGVYALRFAGLALPNAALPPVWERSLGFVPPALLTALVVASLAGPVAGGGDRWLAAAGAAAIVRMTGRMWACILGGMGIYWLLRAV</sequence>
<evidence type="ECO:0008006" key="3">
    <source>
        <dbReference type="Google" id="ProtNLM"/>
    </source>
</evidence>
<accession>A0A6J4VU22</accession>
<dbReference type="EMBL" id="CADCWM010000943">
    <property type="protein sequence ID" value="CAA9585375.1"/>
    <property type="molecule type" value="Genomic_DNA"/>
</dbReference>
<protein>
    <recommendedName>
        <fullName evidence="3">Branched-chain amino acid transport</fullName>
    </recommendedName>
</protein>
<dbReference type="Pfam" id="PF05437">
    <property type="entry name" value="AzlD"/>
    <property type="match status" value="1"/>
</dbReference>
<evidence type="ECO:0000313" key="2">
    <source>
        <dbReference type="EMBL" id="CAA9585375.1"/>
    </source>
</evidence>
<feature type="transmembrane region" description="Helical" evidence="1">
    <location>
        <begin position="72"/>
        <end position="94"/>
    </location>
</feature>
<dbReference type="AlphaFoldDB" id="A0A6J4VU22"/>
<proteinExistence type="predicted"/>
<dbReference type="InterPro" id="IPR008407">
    <property type="entry name" value="Brnchd-chn_aa_trnsp_AzlD"/>
</dbReference>
<feature type="transmembrane region" description="Helical" evidence="1">
    <location>
        <begin position="40"/>
        <end position="60"/>
    </location>
</feature>
<reference evidence="2" key="1">
    <citation type="submission" date="2020-02" db="EMBL/GenBank/DDBJ databases">
        <authorList>
            <person name="Meier V. D."/>
        </authorList>
    </citation>
    <scope>NUCLEOTIDE SEQUENCE</scope>
    <source>
        <strain evidence="2">AVDCRST_MAG88</strain>
    </source>
</reference>
<name>A0A6J4VU22_9BACT</name>
<evidence type="ECO:0000256" key="1">
    <source>
        <dbReference type="SAM" id="Phobius"/>
    </source>
</evidence>
<keyword evidence="1" id="KW-0812">Transmembrane</keyword>